<evidence type="ECO:0000256" key="5">
    <source>
        <dbReference type="ARBA" id="ARBA00022692"/>
    </source>
</evidence>
<keyword evidence="10" id="KW-0813">Transport</keyword>
<dbReference type="InterPro" id="IPR012902">
    <property type="entry name" value="N_methyl_site"/>
</dbReference>
<keyword evidence="6 10" id="KW-1133">Transmembrane helix</keyword>
<dbReference type="EMBL" id="QCZG01000001">
    <property type="protein sequence ID" value="PWA13575.1"/>
    <property type="molecule type" value="Genomic_DNA"/>
</dbReference>
<evidence type="ECO:0000256" key="3">
    <source>
        <dbReference type="ARBA" id="ARBA00022475"/>
    </source>
</evidence>
<proteinExistence type="inferred from homology"/>
<dbReference type="Proteomes" id="UP000245998">
    <property type="component" value="Unassembled WGS sequence"/>
</dbReference>
<dbReference type="GO" id="GO:0030420">
    <property type="term" value="P:establishment of competence for transformation"/>
    <property type="evidence" value="ECO:0007669"/>
    <property type="project" value="UniProtKB-UniRule"/>
</dbReference>
<evidence type="ECO:0000256" key="4">
    <source>
        <dbReference type="ARBA" id="ARBA00022481"/>
    </source>
</evidence>
<comment type="similarity">
    <text evidence="9 10">Belongs to the ComGC family.</text>
</comment>
<evidence type="ECO:0000256" key="11">
    <source>
        <dbReference type="PIRSR" id="PIRSR029928-50"/>
    </source>
</evidence>
<evidence type="ECO:0000313" key="13">
    <source>
        <dbReference type="Proteomes" id="UP000245998"/>
    </source>
</evidence>
<feature type="chain" id="PRO_5035539170" description="ComG operon protein 3" evidence="11">
    <location>
        <begin position="7"/>
        <end position="98"/>
    </location>
</feature>
<comment type="caution">
    <text evidence="12">The sequence shown here is derived from an EMBL/GenBank/DDBJ whole genome shotgun (WGS) entry which is preliminary data.</text>
</comment>
<dbReference type="Pfam" id="PF07963">
    <property type="entry name" value="N_methyl"/>
    <property type="match status" value="1"/>
</dbReference>
<evidence type="ECO:0000256" key="6">
    <source>
        <dbReference type="ARBA" id="ARBA00022989"/>
    </source>
</evidence>
<gene>
    <name evidence="12" type="ORF">DCC39_00125</name>
</gene>
<comment type="subcellular location">
    <subcellularLocation>
        <location evidence="1">Cell membrane</location>
        <topology evidence="1">Single-pass membrane protein</topology>
    </subcellularLocation>
    <subcellularLocation>
        <location evidence="2">Cell surface</location>
    </subcellularLocation>
</comment>
<evidence type="ECO:0000256" key="2">
    <source>
        <dbReference type="ARBA" id="ARBA00004241"/>
    </source>
</evidence>
<sequence length="98" mass="10609">MNNNLGFTLIEMMIVLTIISILLLIIVPNMTKNTDVVNGKSCDATIKLLQAQVGVYEIEKGKKPTKVEDLSDYVDGAIKCPDNSTLVIENGIVKKAGS</sequence>
<dbReference type="PIRSF" id="PIRSF029928">
    <property type="entry name" value="Late_competence_ComGC"/>
    <property type="match status" value="1"/>
</dbReference>
<organism evidence="12 13">
    <name type="scientific">Pueribacillus theae</name>
    <dbReference type="NCBI Taxonomy" id="2171751"/>
    <lineage>
        <taxon>Bacteria</taxon>
        <taxon>Bacillati</taxon>
        <taxon>Bacillota</taxon>
        <taxon>Bacilli</taxon>
        <taxon>Bacillales</taxon>
        <taxon>Bacillaceae</taxon>
        <taxon>Pueribacillus</taxon>
    </lineage>
</organism>
<dbReference type="InterPro" id="IPR000983">
    <property type="entry name" value="Bac_GSPG_pilin"/>
</dbReference>
<feature type="modified residue" description="N-methylphenylalanine" evidence="11">
    <location>
        <position position="7"/>
    </location>
</feature>
<dbReference type="GO" id="GO:0005886">
    <property type="term" value="C:plasma membrane"/>
    <property type="evidence" value="ECO:0007669"/>
    <property type="project" value="UniProtKB-SubCell"/>
</dbReference>
<evidence type="ECO:0000256" key="7">
    <source>
        <dbReference type="ARBA" id="ARBA00023136"/>
    </source>
</evidence>
<evidence type="ECO:0000313" key="12">
    <source>
        <dbReference type="EMBL" id="PWA13575.1"/>
    </source>
</evidence>
<keyword evidence="7 10" id="KW-0472">Membrane</keyword>
<dbReference type="GO" id="GO:0009986">
    <property type="term" value="C:cell surface"/>
    <property type="evidence" value="ECO:0007669"/>
    <property type="project" value="UniProtKB-SubCell"/>
</dbReference>
<evidence type="ECO:0000256" key="10">
    <source>
        <dbReference type="PIRNR" id="PIRNR029928"/>
    </source>
</evidence>
<evidence type="ECO:0000256" key="1">
    <source>
        <dbReference type="ARBA" id="ARBA00004162"/>
    </source>
</evidence>
<dbReference type="PRINTS" id="PR00813">
    <property type="entry name" value="BCTERIALGSPG"/>
</dbReference>
<dbReference type="OrthoDB" id="1798043at2"/>
<dbReference type="Gene3D" id="3.30.700.10">
    <property type="entry name" value="Glycoprotein, Type 4 Pilin"/>
    <property type="match status" value="1"/>
</dbReference>
<keyword evidence="4 11" id="KW-0488">Methylation</keyword>
<dbReference type="InterPro" id="IPR016940">
    <property type="entry name" value="ComGC"/>
</dbReference>
<keyword evidence="3 10" id="KW-1003">Cell membrane</keyword>
<accession>A0A2U1K879</accession>
<keyword evidence="13" id="KW-1185">Reference proteome</keyword>
<evidence type="ECO:0000256" key="9">
    <source>
        <dbReference type="ARBA" id="ARBA00043982"/>
    </source>
</evidence>
<keyword evidence="8 10" id="KW-0178">Competence</keyword>
<dbReference type="GO" id="GO:0015628">
    <property type="term" value="P:protein secretion by the type II secretion system"/>
    <property type="evidence" value="ECO:0007669"/>
    <property type="project" value="InterPro"/>
</dbReference>
<reference evidence="12 13" key="1">
    <citation type="submission" date="2018-04" db="EMBL/GenBank/DDBJ databases">
        <title>Camelliibacillus theae gen. nov., sp. nov., isolated from Pu'er tea.</title>
        <authorList>
            <person name="Niu L."/>
        </authorList>
    </citation>
    <scope>NUCLEOTIDE SEQUENCE [LARGE SCALE GENOMIC DNA]</scope>
    <source>
        <strain evidence="12 13">T8</strain>
    </source>
</reference>
<protein>
    <recommendedName>
        <fullName evidence="10">ComG operon protein 3</fullName>
    </recommendedName>
</protein>
<dbReference type="AlphaFoldDB" id="A0A2U1K879"/>
<dbReference type="GO" id="GO:0015627">
    <property type="term" value="C:type II protein secretion system complex"/>
    <property type="evidence" value="ECO:0007669"/>
    <property type="project" value="InterPro"/>
</dbReference>
<feature type="propeptide" id="PRO_5035539171" evidence="11">
    <location>
        <begin position="1"/>
        <end position="6"/>
    </location>
</feature>
<name>A0A2U1K879_9BACI</name>
<evidence type="ECO:0000256" key="8">
    <source>
        <dbReference type="ARBA" id="ARBA00023287"/>
    </source>
</evidence>
<dbReference type="NCBIfam" id="NF040999">
    <property type="entry name" value="pilin_ComGC"/>
    <property type="match status" value="1"/>
</dbReference>
<keyword evidence="5 10" id="KW-0812">Transmembrane</keyword>
<feature type="transmembrane region" description="Helical" evidence="10">
    <location>
        <begin position="6"/>
        <end position="27"/>
    </location>
</feature>
<dbReference type="NCBIfam" id="TIGR02532">
    <property type="entry name" value="IV_pilin_GFxxxE"/>
    <property type="match status" value="1"/>
</dbReference>
<comment type="function">
    <text evidence="10">Required for transformation and DNA binding.</text>
</comment>
<dbReference type="InterPro" id="IPR045584">
    <property type="entry name" value="Pilin-like"/>
</dbReference>
<comment type="subunit">
    <text evidence="10">Homodimer.</text>
</comment>
<dbReference type="SUPFAM" id="SSF54523">
    <property type="entry name" value="Pili subunits"/>
    <property type="match status" value="1"/>
</dbReference>